<keyword evidence="4" id="KW-1185">Reference proteome</keyword>
<proteinExistence type="predicted"/>
<name>A0A068S7F2_9FUNG</name>
<feature type="compositionally biased region" description="Basic and acidic residues" evidence="1">
    <location>
        <begin position="130"/>
        <end position="143"/>
    </location>
</feature>
<evidence type="ECO:0000259" key="2">
    <source>
        <dbReference type="SMART" id="SM00717"/>
    </source>
</evidence>
<dbReference type="AlphaFoldDB" id="A0A068S7F2"/>
<feature type="region of interest" description="Disordered" evidence="1">
    <location>
        <begin position="215"/>
        <end position="236"/>
    </location>
</feature>
<feature type="domain" description="Myb-like" evidence="2">
    <location>
        <begin position="381"/>
        <end position="432"/>
    </location>
</feature>
<feature type="region of interest" description="Disordered" evidence="1">
    <location>
        <begin position="191"/>
        <end position="210"/>
    </location>
</feature>
<feature type="region of interest" description="Disordered" evidence="1">
    <location>
        <begin position="120"/>
        <end position="143"/>
    </location>
</feature>
<comment type="caution">
    <text evidence="3">The sequence shown here is derived from an EMBL/GenBank/DDBJ whole genome shotgun (WGS) entry which is preliminary data.</text>
</comment>
<feature type="compositionally biased region" description="Low complexity" evidence="1">
    <location>
        <begin position="1"/>
        <end position="16"/>
    </location>
</feature>
<dbReference type="OrthoDB" id="10515860at2759"/>
<dbReference type="InterPro" id="IPR009057">
    <property type="entry name" value="Homeodomain-like_sf"/>
</dbReference>
<evidence type="ECO:0000256" key="1">
    <source>
        <dbReference type="SAM" id="MobiDB-lite"/>
    </source>
</evidence>
<protein>
    <recommendedName>
        <fullName evidence="2">Myb-like domain-containing protein</fullName>
    </recommendedName>
</protein>
<dbReference type="SUPFAM" id="SSF46689">
    <property type="entry name" value="Homeodomain-like"/>
    <property type="match status" value="1"/>
</dbReference>
<dbReference type="Gene3D" id="1.10.10.60">
    <property type="entry name" value="Homeodomain-like"/>
    <property type="match status" value="1"/>
</dbReference>
<gene>
    <name evidence="3" type="ORF">LCOR_09081.1</name>
</gene>
<evidence type="ECO:0000313" key="4">
    <source>
        <dbReference type="Proteomes" id="UP000027586"/>
    </source>
</evidence>
<dbReference type="SMART" id="SM00717">
    <property type="entry name" value="SANT"/>
    <property type="match status" value="1"/>
</dbReference>
<dbReference type="Proteomes" id="UP000027586">
    <property type="component" value="Unassembled WGS sequence"/>
</dbReference>
<accession>A0A068S7F2</accession>
<dbReference type="InterPro" id="IPR001005">
    <property type="entry name" value="SANT/Myb"/>
</dbReference>
<reference evidence="3" key="1">
    <citation type="submission" date="2013-08" db="EMBL/GenBank/DDBJ databases">
        <title>Gene expansion shapes genome architecture in the human pathogen Lichtheimia corymbifera: an evolutionary genomics analysis in the ancient terrestrial Mucorales (Mucoromycotina).</title>
        <authorList>
            <person name="Schwartze V.U."/>
            <person name="Winter S."/>
            <person name="Shelest E."/>
            <person name="Marcet-Houben M."/>
            <person name="Horn F."/>
            <person name="Wehner S."/>
            <person name="Hoffmann K."/>
            <person name="Riege K."/>
            <person name="Sammeth M."/>
            <person name="Nowrousian M."/>
            <person name="Valiante V."/>
            <person name="Linde J."/>
            <person name="Jacobsen I.D."/>
            <person name="Marz M."/>
            <person name="Brakhage A.A."/>
            <person name="Gabaldon T."/>
            <person name="Bocker S."/>
            <person name="Voigt K."/>
        </authorList>
    </citation>
    <scope>NUCLEOTIDE SEQUENCE [LARGE SCALE GENOMIC DNA]</scope>
    <source>
        <strain evidence="3">FSU 9682</strain>
    </source>
</reference>
<dbReference type="EMBL" id="CBTN010000054">
    <property type="protein sequence ID" value="CDH58209.1"/>
    <property type="molecule type" value="Genomic_DNA"/>
</dbReference>
<sequence>MSLHNDNPSNDSSNNNYDDDDDTVGWDSQNSIREYQYLSPVHDDDHPITRLFYRHRQRMLYISSDTAVDMPNINTAAAAEAAAPSSSSPISLCPTMDALDLNSQIQNPNHDITMREDICETPNEPHTGVKRRDYPSEGDDSHVQKRYRREPKVIPAILPEDEEATEGFPQDVSYYVDEYQGAFDAWIEGENGVFHPPPPPPRTHPHTQQVSSLRPILSGSSSNTTMEDENQRHDSTPYDQFTTISNPQHVLSAGNPSEPSQHSNVMIEAGNSSSPSNLQPISPIWISDDDDECVASSVEETTNAIGDRVPLLPVSDTSSIIQRQRDDQVNNQQVSTSMITAVPTTQRRRRRHTITPAIVPSSRPRRNIQTVPASVLLGQRSYHRWTEEEVTALDEGSKRYGDDWVKIKSEYPIIANQTDVQLRRKAKRMAQKQGYTTQE</sequence>
<dbReference type="VEuPathDB" id="FungiDB:LCOR_09081.1"/>
<dbReference type="CDD" id="cd11660">
    <property type="entry name" value="SANT_TRF"/>
    <property type="match status" value="1"/>
</dbReference>
<evidence type="ECO:0000313" key="3">
    <source>
        <dbReference type="EMBL" id="CDH58209.1"/>
    </source>
</evidence>
<organism evidence="3 4">
    <name type="scientific">Lichtheimia corymbifera JMRC:FSU:9682</name>
    <dbReference type="NCBI Taxonomy" id="1263082"/>
    <lineage>
        <taxon>Eukaryota</taxon>
        <taxon>Fungi</taxon>
        <taxon>Fungi incertae sedis</taxon>
        <taxon>Mucoromycota</taxon>
        <taxon>Mucoromycotina</taxon>
        <taxon>Mucoromycetes</taxon>
        <taxon>Mucorales</taxon>
        <taxon>Lichtheimiaceae</taxon>
        <taxon>Lichtheimia</taxon>
    </lineage>
</organism>
<feature type="region of interest" description="Disordered" evidence="1">
    <location>
        <begin position="1"/>
        <end position="27"/>
    </location>
</feature>